<organism evidence="2 3">
    <name type="scientific">Globisporangium ultimum (strain ATCC 200006 / CBS 805.95 / DAOM BR144)</name>
    <name type="common">Pythium ultimum</name>
    <dbReference type="NCBI Taxonomy" id="431595"/>
    <lineage>
        <taxon>Eukaryota</taxon>
        <taxon>Sar</taxon>
        <taxon>Stramenopiles</taxon>
        <taxon>Oomycota</taxon>
        <taxon>Peronosporomycetes</taxon>
        <taxon>Pythiales</taxon>
        <taxon>Pythiaceae</taxon>
        <taxon>Globisporangium</taxon>
    </lineage>
</organism>
<dbReference type="HOGENOM" id="CLU_064415_0_0_1"/>
<keyword evidence="3" id="KW-1185">Reference proteome</keyword>
<dbReference type="AlphaFoldDB" id="K3WUE0"/>
<proteinExistence type="predicted"/>
<dbReference type="eggNOG" id="ENOG502S6KP">
    <property type="taxonomic scope" value="Eukaryota"/>
</dbReference>
<accession>K3WUE0</accession>
<feature type="region of interest" description="Disordered" evidence="1">
    <location>
        <begin position="1"/>
        <end position="30"/>
    </location>
</feature>
<dbReference type="InParanoid" id="K3WUE0"/>
<dbReference type="VEuPathDB" id="FungiDB:PYU1_G008571"/>
<dbReference type="Proteomes" id="UP000019132">
    <property type="component" value="Unassembled WGS sequence"/>
</dbReference>
<sequence>MGNLLSVVSSPSRSSPAATSSAKAGNSADDSSVHAPLFLNDIKAEPAAWSQEGMCLTIQRFFGMLPDSAASVKAETLKQEQRNPQFHRRPSSFGLDVSLRADAIVVVQRVFRRYRVLTKWHDVASQILELARSRIETRQALENEEMTLASFRTLLADGFSAHKVSITGALKNIQLQLVKTPDECYLAWSPSCKRQPRIQLHDVEQVVPVLRTGNKHTPRLANKVSHRRGLIIVCKSHHRGRIVLELGSKRERNLLLCGFQRLLGDMNRVDPTLDEEGAIRKRLPRRQSVIDFFDPLSSDEAAPPTSTKPPLQKHKSANFEQLYQTRFDEPEQQPQSPVNKATLVRRSSMVASVK</sequence>
<feature type="region of interest" description="Disordered" evidence="1">
    <location>
        <begin position="294"/>
        <end position="354"/>
    </location>
</feature>
<protein>
    <submittedName>
        <fullName evidence="2">Uncharacterized protein</fullName>
    </submittedName>
</protein>
<name>K3WUE0_GLOUD</name>
<feature type="compositionally biased region" description="Low complexity" evidence="1">
    <location>
        <begin position="1"/>
        <end position="24"/>
    </location>
</feature>
<reference evidence="3" key="2">
    <citation type="submission" date="2010-04" db="EMBL/GenBank/DDBJ databases">
        <authorList>
            <person name="Buell R."/>
            <person name="Hamilton J."/>
            <person name="Hostetler J."/>
        </authorList>
    </citation>
    <scope>NUCLEOTIDE SEQUENCE [LARGE SCALE GENOMIC DNA]</scope>
    <source>
        <strain evidence="3">DAOM:BR144</strain>
    </source>
</reference>
<evidence type="ECO:0000313" key="2">
    <source>
        <dbReference type="EnsemblProtists" id="PYU1_T008587"/>
    </source>
</evidence>
<dbReference type="EMBL" id="GL376613">
    <property type="status" value="NOT_ANNOTATED_CDS"/>
    <property type="molecule type" value="Genomic_DNA"/>
</dbReference>
<reference evidence="3" key="1">
    <citation type="journal article" date="2010" name="Genome Biol.">
        <title>Genome sequence of the necrotrophic plant pathogen Pythium ultimum reveals original pathogenicity mechanisms and effector repertoire.</title>
        <authorList>
            <person name="Levesque C.A."/>
            <person name="Brouwer H."/>
            <person name="Cano L."/>
            <person name="Hamilton J.P."/>
            <person name="Holt C."/>
            <person name="Huitema E."/>
            <person name="Raffaele S."/>
            <person name="Robideau G.P."/>
            <person name="Thines M."/>
            <person name="Win J."/>
            <person name="Zerillo M.M."/>
            <person name="Beakes G.W."/>
            <person name="Boore J.L."/>
            <person name="Busam D."/>
            <person name="Dumas B."/>
            <person name="Ferriera S."/>
            <person name="Fuerstenberg S.I."/>
            <person name="Gachon C.M."/>
            <person name="Gaulin E."/>
            <person name="Govers F."/>
            <person name="Grenville-Briggs L."/>
            <person name="Horner N."/>
            <person name="Hostetler J."/>
            <person name="Jiang R.H."/>
            <person name="Johnson J."/>
            <person name="Krajaejun T."/>
            <person name="Lin H."/>
            <person name="Meijer H.J."/>
            <person name="Moore B."/>
            <person name="Morris P."/>
            <person name="Phuntmart V."/>
            <person name="Puiu D."/>
            <person name="Shetty J."/>
            <person name="Stajich J.E."/>
            <person name="Tripathy S."/>
            <person name="Wawra S."/>
            <person name="van West P."/>
            <person name="Whitty B.R."/>
            <person name="Coutinho P.M."/>
            <person name="Henrissat B."/>
            <person name="Martin F."/>
            <person name="Thomas P.D."/>
            <person name="Tyler B.M."/>
            <person name="De Vries R.P."/>
            <person name="Kamoun S."/>
            <person name="Yandell M."/>
            <person name="Tisserat N."/>
            <person name="Buell C.R."/>
        </authorList>
    </citation>
    <scope>NUCLEOTIDE SEQUENCE</scope>
    <source>
        <strain evidence="3">DAOM:BR144</strain>
    </source>
</reference>
<reference evidence="2" key="3">
    <citation type="submission" date="2015-02" db="UniProtKB">
        <authorList>
            <consortium name="EnsemblProtists"/>
        </authorList>
    </citation>
    <scope>IDENTIFICATION</scope>
    <source>
        <strain evidence="2">DAOM BR144</strain>
    </source>
</reference>
<dbReference type="EnsemblProtists" id="PYU1_T008587">
    <property type="protein sequence ID" value="PYU1_T008587"/>
    <property type="gene ID" value="PYU1_G008571"/>
</dbReference>
<evidence type="ECO:0000256" key="1">
    <source>
        <dbReference type="SAM" id="MobiDB-lite"/>
    </source>
</evidence>
<evidence type="ECO:0000313" key="3">
    <source>
        <dbReference type="Proteomes" id="UP000019132"/>
    </source>
</evidence>